<dbReference type="SUPFAM" id="SSF160104">
    <property type="entry name" value="Acetoacetate decarboxylase-like"/>
    <property type="match status" value="1"/>
</dbReference>
<dbReference type="Proteomes" id="UP000187406">
    <property type="component" value="Unassembled WGS sequence"/>
</dbReference>
<feature type="repeat" description="PPR" evidence="2">
    <location>
        <begin position="461"/>
        <end position="495"/>
    </location>
</feature>
<reference evidence="4" key="1">
    <citation type="submission" date="2016-04" db="EMBL/GenBank/DDBJ databases">
        <title>Cephalotus genome sequencing.</title>
        <authorList>
            <person name="Fukushima K."/>
            <person name="Hasebe M."/>
            <person name="Fang X."/>
        </authorList>
    </citation>
    <scope>NUCLEOTIDE SEQUENCE [LARGE SCALE GENOMIC DNA]</scope>
    <source>
        <strain evidence="4">cv. St1</strain>
    </source>
</reference>
<dbReference type="InterPro" id="IPR011990">
    <property type="entry name" value="TPR-like_helical_dom_sf"/>
</dbReference>
<dbReference type="GO" id="GO:0099402">
    <property type="term" value="P:plant organ development"/>
    <property type="evidence" value="ECO:0007669"/>
    <property type="project" value="UniProtKB-ARBA"/>
</dbReference>
<evidence type="ECO:0000313" key="4">
    <source>
        <dbReference type="Proteomes" id="UP000187406"/>
    </source>
</evidence>
<feature type="repeat" description="PPR" evidence="2">
    <location>
        <begin position="259"/>
        <end position="293"/>
    </location>
</feature>
<evidence type="ECO:0000313" key="3">
    <source>
        <dbReference type="EMBL" id="GAV71465.1"/>
    </source>
</evidence>
<dbReference type="Pfam" id="PF01535">
    <property type="entry name" value="PPR"/>
    <property type="match status" value="5"/>
</dbReference>
<dbReference type="PANTHER" id="PTHR47926:SF378">
    <property type="entry name" value="PENTATRICOPEPTIDE REPEAT (PPR) SUPERFAMILY PROTEIN"/>
    <property type="match status" value="1"/>
</dbReference>
<dbReference type="InterPro" id="IPR046960">
    <property type="entry name" value="PPR_At4g14850-like_plant"/>
</dbReference>
<keyword evidence="4" id="KW-1185">Reference proteome</keyword>
<dbReference type="Gene3D" id="2.40.400.10">
    <property type="entry name" value="Acetoacetate decarboxylase-like"/>
    <property type="match status" value="1"/>
</dbReference>
<gene>
    <name evidence="3" type="ORF">CFOL_v3_14959</name>
</gene>
<dbReference type="EMBL" id="BDDD01000916">
    <property type="protein sequence ID" value="GAV71465.1"/>
    <property type="molecule type" value="Genomic_DNA"/>
</dbReference>
<dbReference type="GO" id="GO:0009451">
    <property type="term" value="P:RNA modification"/>
    <property type="evidence" value="ECO:0007669"/>
    <property type="project" value="InterPro"/>
</dbReference>
<name>A0A1Q3BU28_CEPFO</name>
<protein>
    <submittedName>
        <fullName evidence="3">PPR domain-containing protein/PPR_2 domain-containing protein</fullName>
    </submittedName>
</protein>
<evidence type="ECO:0000256" key="2">
    <source>
        <dbReference type="PROSITE-ProRule" id="PRU00708"/>
    </source>
</evidence>
<dbReference type="AlphaFoldDB" id="A0A1Q3BU28"/>
<dbReference type="FunFam" id="1.25.40.10:FF:000380">
    <property type="entry name" value="Pentatricopeptide repeat-containing protein, chloroplastic"/>
    <property type="match status" value="1"/>
</dbReference>
<dbReference type="NCBIfam" id="TIGR00756">
    <property type="entry name" value="PPR"/>
    <property type="match status" value="4"/>
</dbReference>
<dbReference type="FunFam" id="1.25.40.10:FF:000309">
    <property type="entry name" value="Pentatricopeptide repeat-containing protein, chloroplastic"/>
    <property type="match status" value="1"/>
</dbReference>
<proteinExistence type="predicted"/>
<accession>A0A1Q3BU28</accession>
<evidence type="ECO:0000256" key="1">
    <source>
        <dbReference type="ARBA" id="ARBA00022737"/>
    </source>
</evidence>
<dbReference type="Pfam" id="PF13041">
    <property type="entry name" value="PPR_2"/>
    <property type="match status" value="2"/>
</dbReference>
<dbReference type="PANTHER" id="PTHR47926">
    <property type="entry name" value="PENTATRICOPEPTIDE REPEAT-CONTAINING PROTEIN"/>
    <property type="match status" value="1"/>
</dbReference>
<dbReference type="GO" id="GO:0003723">
    <property type="term" value="F:RNA binding"/>
    <property type="evidence" value="ECO:0007669"/>
    <property type="project" value="InterPro"/>
</dbReference>
<feature type="repeat" description="PPR" evidence="2">
    <location>
        <begin position="158"/>
        <end position="192"/>
    </location>
</feature>
<comment type="caution">
    <text evidence="3">The sequence shown here is derived from an EMBL/GenBank/DDBJ whole genome shotgun (WGS) entry which is preliminary data.</text>
</comment>
<dbReference type="OrthoDB" id="742311at2759"/>
<dbReference type="InterPro" id="IPR023375">
    <property type="entry name" value="ADC_dom_sf"/>
</dbReference>
<dbReference type="FunCoup" id="A0A1Q3BU28">
    <property type="interactions" value="170"/>
</dbReference>
<dbReference type="InParanoid" id="A0A1Q3BU28"/>
<dbReference type="FunFam" id="1.25.40.10:FF:000158">
    <property type="entry name" value="pentatricopeptide repeat-containing protein At2g33680"/>
    <property type="match status" value="1"/>
</dbReference>
<feature type="repeat" description="PPR" evidence="2">
    <location>
        <begin position="127"/>
        <end position="157"/>
    </location>
</feature>
<dbReference type="InterPro" id="IPR002885">
    <property type="entry name" value="PPR_rpt"/>
</dbReference>
<keyword evidence="1" id="KW-0677">Repeat</keyword>
<feature type="repeat" description="PPR" evidence="2">
    <location>
        <begin position="360"/>
        <end position="394"/>
    </location>
</feature>
<dbReference type="Gene3D" id="1.25.40.10">
    <property type="entry name" value="Tetratricopeptide repeat domain"/>
    <property type="match status" value="4"/>
</dbReference>
<dbReference type="PROSITE" id="PS51375">
    <property type="entry name" value="PPR"/>
    <property type="match status" value="5"/>
</dbReference>
<organism evidence="3 4">
    <name type="scientific">Cephalotus follicularis</name>
    <name type="common">Albany pitcher plant</name>
    <dbReference type="NCBI Taxonomy" id="3775"/>
    <lineage>
        <taxon>Eukaryota</taxon>
        <taxon>Viridiplantae</taxon>
        <taxon>Streptophyta</taxon>
        <taxon>Embryophyta</taxon>
        <taxon>Tracheophyta</taxon>
        <taxon>Spermatophyta</taxon>
        <taxon>Magnoliopsida</taxon>
        <taxon>eudicotyledons</taxon>
        <taxon>Gunneridae</taxon>
        <taxon>Pentapetalae</taxon>
        <taxon>rosids</taxon>
        <taxon>fabids</taxon>
        <taxon>Oxalidales</taxon>
        <taxon>Cephalotaceae</taxon>
        <taxon>Cephalotus</taxon>
    </lineage>
</organism>
<dbReference type="STRING" id="3775.A0A1Q3BU28"/>
<sequence>MNRMFSFALPPSNYSHLGAVSHEKVPSTKSANFAQIPSWATLRTSPTTSLNAPHNQHGQVENVYLMALYKQGKLKEAYEFITEIDKAGVSVSPHSYQCLFETCAKSKLLSDGRLIHDWMRRNLKNPSGFLENCVIQMYCDCGSLSEAQKVFDEMLERNRFSWIIIISAYANGGLLSNAFGLFSRMIELGIKPNSSIYTSLLKSLNNPSVLEIGKQMHCHVIKSGLVSSASIETAISNMYVKCRWLEGAELVFDRMVKKNAIAWTGLMVGYTQAENKEDALKLFVKMVREGVELDDFVFSIVLKACAGLENLNLGRQIHGHILKLGLESEVSVGTPLVDFYVKCASFQSACRAFDRINEPNDVSWSALVCGYCQTGEFEEFFKVFQSIRFKSLLLNSFIYTNIFQACSVLADFNTGAQVHADAIKRGLVADLHGESALITMYSKCGRLDHANQAFESINEADTVGWTAIISGHAYHGNAFEALKLFRRMVEFGVRPNAVTFVAVLTACSHSGLVTEAKQFLDTMSGEYDVNPTIDHYDCMIDVYSRAGLLNEALDLITRNGALYQLHLVKAETARAFIPKEFRLVEAFGYTLGGFFLASYDHSPAGVFDELVVIAGLVWNPPTSCAWAAKVLVNSDEACDHGRKYVGLPSQVARFSKRITSIPGKPKSKFSGFLNMMGMGTTVGSPNDCMDVQVTEISRPAATDVCSINLTTPVPVLNKCMGPAIKMSLPSFSGRTQYNPNLLKYSCQIECRVRAVQPAKVCGLSRGDQRQSFGQDTSTTEDLTHTGQKLSVSVLLSKPILALEFTSLEMQVEAPTVISHCPKPEGC</sequence>